<protein>
    <submittedName>
        <fullName evidence="1">Uncharacterized protein</fullName>
    </submittedName>
</protein>
<sequence>MMRHAEVLHMVTKSIADDSQVIINFNQTMSKGIACITIESDIVAGLTAKIIATGTHWDGEPITPEKACEYIYMHSSAITEII</sequence>
<accession>A0A2P0W9X1</accession>
<organism evidence="1 2">
    <name type="scientific">Enterobacter phage Ec_L1</name>
    <dbReference type="NCBI Taxonomy" id="2070180"/>
    <lineage>
        <taxon>Viruses</taxon>
        <taxon>Duplodnaviria</taxon>
        <taxon>Heunggongvirae</taxon>
        <taxon>Uroviricota</taxon>
        <taxon>Caudoviricetes</taxon>
        <taxon>Drexlerviridae</taxon>
        <taxon>Eclunavirus</taxon>
        <taxon>Eclunavirus EcL1</taxon>
    </lineage>
</organism>
<evidence type="ECO:0000313" key="1">
    <source>
        <dbReference type="EMBL" id="AUV57162.1"/>
    </source>
</evidence>
<dbReference type="Proteomes" id="UP000241856">
    <property type="component" value="Segment"/>
</dbReference>
<proteinExistence type="predicted"/>
<dbReference type="EMBL" id="MG732930">
    <property type="protein sequence ID" value="AUV57162.1"/>
    <property type="molecule type" value="Genomic_DNA"/>
</dbReference>
<evidence type="ECO:0000313" key="2">
    <source>
        <dbReference type="Proteomes" id="UP000241856"/>
    </source>
</evidence>
<keyword evidence="2" id="KW-1185">Reference proteome</keyword>
<gene>
    <name evidence="1" type="ORF">Ec48</name>
</gene>
<reference evidence="1 2" key="1">
    <citation type="submission" date="2017-12" db="EMBL/GenBank/DDBJ databases">
        <title>Genomic analysis of a novel phage Ec_L1 lytic to Enterobacter cloacae.</title>
        <authorList>
            <person name="Li Z."/>
            <person name="Ren H."/>
            <person name="Xu Y."/>
        </authorList>
    </citation>
    <scope>NUCLEOTIDE SEQUENCE [LARGE SCALE GENOMIC DNA]</scope>
</reference>
<name>A0A2P0W9X1_9CAUD</name>